<dbReference type="InterPro" id="IPR011990">
    <property type="entry name" value="TPR-like_helical_dom_sf"/>
</dbReference>
<evidence type="ECO:0000256" key="3">
    <source>
        <dbReference type="ARBA" id="ARBA00023015"/>
    </source>
</evidence>
<dbReference type="SMART" id="SM01043">
    <property type="entry name" value="BTAD"/>
    <property type="match status" value="1"/>
</dbReference>
<comment type="caution">
    <text evidence="8">The sequence shown here is derived from an EMBL/GenBank/DDBJ whole genome shotgun (WGS) entry which is preliminary data.</text>
</comment>
<dbReference type="Pfam" id="PF00072">
    <property type="entry name" value="Response_reg"/>
    <property type="match status" value="1"/>
</dbReference>
<evidence type="ECO:0000313" key="9">
    <source>
        <dbReference type="Proteomes" id="UP001596105"/>
    </source>
</evidence>
<keyword evidence="9" id="KW-1185">Reference proteome</keyword>
<evidence type="ECO:0000256" key="2">
    <source>
        <dbReference type="ARBA" id="ARBA00023012"/>
    </source>
</evidence>
<dbReference type="Pfam" id="PF03704">
    <property type="entry name" value="BTAD"/>
    <property type="match status" value="1"/>
</dbReference>
<keyword evidence="3" id="KW-0805">Transcription regulation</keyword>
<name>A0ABW0LQ48_9BACL</name>
<evidence type="ECO:0000256" key="1">
    <source>
        <dbReference type="ARBA" id="ARBA00005820"/>
    </source>
</evidence>
<evidence type="ECO:0000313" key="8">
    <source>
        <dbReference type="EMBL" id="MFC5467395.1"/>
    </source>
</evidence>
<dbReference type="RefSeq" id="WP_209747293.1">
    <property type="nucleotide sequence ID" value="NZ_JBHSMH010000004.1"/>
</dbReference>
<keyword evidence="4" id="KW-0238">DNA-binding</keyword>
<sequence length="367" mass="41135">MKRYRAIIVDDEKPVIQLMKHIIAKNGRYDIEGTYANSLEVAEAVAALLPDVAFLDIEMPKLSGLELARLIAELSPRTRIVFSTAYRQYALDAFDVNAVDYILKPVTPAAIQRVTGRLDELFGAPSAGARKAGREGDIRCFGAFEVRNAAGELLRWRTRKTEELFAYFLCHPNREIVKWKLADALWPDMDEDRAMNNMYNSVYRLKKTLKEHGLGIDVLKTQDGYSLDTGGMEYDVALFGAGDPNSAAAGLSHEQQLCKAYRGRLLETKDYGWKLPLEEAFARQYSAAVRELAKLHLKAGEWKLVEERLLAGLAIEPLNEEMNNMLVSAYELAGHPEKALRQASEFAVAYKEEFGVEPGASNATRRV</sequence>
<comment type="similarity">
    <text evidence="1">Belongs to the AfsR/DnrI/RedD regulatory family.</text>
</comment>
<dbReference type="InterPro" id="IPR011006">
    <property type="entry name" value="CheY-like_superfamily"/>
</dbReference>
<dbReference type="InterPro" id="IPR001867">
    <property type="entry name" value="OmpR/PhoB-type_DNA-bd"/>
</dbReference>
<evidence type="ECO:0000256" key="5">
    <source>
        <dbReference type="ARBA" id="ARBA00023163"/>
    </source>
</evidence>
<keyword evidence="5" id="KW-0804">Transcription</keyword>
<dbReference type="Gene3D" id="1.10.10.10">
    <property type="entry name" value="Winged helix-like DNA-binding domain superfamily/Winged helix DNA-binding domain"/>
    <property type="match status" value="1"/>
</dbReference>
<keyword evidence="6" id="KW-0597">Phosphoprotein</keyword>
<protein>
    <submittedName>
        <fullName evidence="8">Response regulator</fullName>
    </submittedName>
</protein>
<dbReference type="InterPro" id="IPR005158">
    <property type="entry name" value="BTAD"/>
</dbReference>
<dbReference type="Gene3D" id="3.40.50.2300">
    <property type="match status" value="1"/>
</dbReference>
<dbReference type="PANTHER" id="PTHR35807">
    <property type="entry name" value="TRANSCRIPTIONAL REGULATOR REDD-RELATED"/>
    <property type="match status" value="1"/>
</dbReference>
<dbReference type="SUPFAM" id="SSF48452">
    <property type="entry name" value="TPR-like"/>
    <property type="match status" value="1"/>
</dbReference>
<dbReference type="SUPFAM" id="SSF46894">
    <property type="entry name" value="C-terminal effector domain of the bipartite response regulators"/>
    <property type="match status" value="1"/>
</dbReference>
<dbReference type="SMART" id="SM00862">
    <property type="entry name" value="Trans_reg_C"/>
    <property type="match status" value="1"/>
</dbReference>
<accession>A0ABW0LQ48</accession>
<gene>
    <name evidence="8" type="ORF">ACFPPD_01610</name>
</gene>
<feature type="modified residue" description="4-aspartylphosphate" evidence="6">
    <location>
        <position position="56"/>
    </location>
</feature>
<proteinExistence type="inferred from homology"/>
<dbReference type="SMART" id="SM00448">
    <property type="entry name" value="REC"/>
    <property type="match status" value="1"/>
</dbReference>
<dbReference type="InterPro" id="IPR051677">
    <property type="entry name" value="AfsR-DnrI-RedD_regulator"/>
</dbReference>
<evidence type="ECO:0000259" key="7">
    <source>
        <dbReference type="PROSITE" id="PS50110"/>
    </source>
</evidence>
<evidence type="ECO:0000256" key="4">
    <source>
        <dbReference type="ARBA" id="ARBA00023125"/>
    </source>
</evidence>
<evidence type="ECO:0000256" key="6">
    <source>
        <dbReference type="PROSITE-ProRule" id="PRU00169"/>
    </source>
</evidence>
<dbReference type="Gene3D" id="1.25.40.10">
    <property type="entry name" value="Tetratricopeptide repeat domain"/>
    <property type="match status" value="1"/>
</dbReference>
<dbReference type="InterPro" id="IPR036388">
    <property type="entry name" value="WH-like_DNA-bd_sf"/>
</dbReference>
<dbReference type="SUPFAM" id="SSF52172">
    <property type="entry name" value="CheY-like"/>
    <property type="match status" value="1"/>
</dbReference>
<dbReference type="Proteomes" id="UP001596105">
    <property type="component" value="Unassembled WGS sequence"/>
</dbReference>
<reference evidence="9" key="1">
    <citation type="journal article" date="2019" name="Int. J. Syst. Evol. Microbiol.">
        <title>The Global Catalogue of Microorganisms (GCM) 10K type strain sequencing project: providing services to taxonomists for standard genome sequencing and annotation.</title>
        <authorList>
            <consortium name="The Broad Institute Genomics Platform"/>
            <consortium name="The Broad Institute Genome Sequencing Center for Infectious Disease"/>
            <person name="Wu L."/>
            <person name="Ma J."/>
        </authorList>
    </citation>
    <scope>NUCLEOTIDE SEQUENCE [LARGE SCALE GENOMIC DNA]</scope>
    <source>
        <strain evidence="9">CCUG 57113</strain>
    </source>
</reference>
<dbReference type="InterPro" id="IPR016032">
    <property type="entry name" value="Sig_transdc_resp-reg_C-effctor"/>
</dbReference>
<organism evidence="8 9">
    <name type="scientific">Cohnella suwonensis</name>
    <dbReference type="NCBI Taxonomy" id="696072"/>
    <lineage>
        <taxon>Bacteria</taxon>
        <taxon>Bacillati</taxon>
        <taxon>Bacillota</taxon>
        <taxon>Bacilli</taxon>
        <taxon>Bacillales</taxon>
        <taxon>Paenibacillaceae</taxon>
        <taxon>Cohnella</taxon>
    </lineage>
</organism>
<keyword evidence="2" id="KW-0902">Two-component regulatory system</keyword>
<dbReference type="InterPro" id="IPR001789">
    <property type="entry name" value="Sig_transdc_resp-reg_receiver"/>
</dbReference>
<dbReference type="PROSITE" id="PS50110">
    <property type="entry name" value="RESPONSE_REGULATORY"/>
    <property type="match status" value="1"/>
</dbReference>
<feature type="domain" description="Response regulatory" evidence="7">
    <location>
        <begin position="5"/>
        <end position="119"/>
    </location>
</feature>
<dbReference type="EMBL" id="JBHSMH010000004">
    <property type="protein sequence ID" value="MFC5467395.1"/>
    <property type="molecule type" value="Genomic_DNA"/>
</dbReference>